<keyword evidence="1" id="KW-0732">Signal</keyword>
<dbReference type="PRINTS" id="PR00838">
    <property type="entry name" value="V5ALLERGEN"/>
</dbReference>
<accession>A0AAD4QW55</accession>
<gene>
    <name evidence="3" type="ORF">DdX_13839</name>
</gene>
<dbReference type="EMBL" id="JAKKPZ010000060">
    <property type="protein sequence ID" value="KAI1705082.1"/>
    <property type="molecule type" value="Genomic_DNA"/>
</dbReference>
<evidence type="ECO:0000313" key="4">
    <source>
        <dbReference type="Proteomes" id="UP001201812"/>
    </source>
</evidence>
<reference evidence="3" key="1">
    <citation type="submission" date="2022-01" db="EMBL/GenBank/DDBJ databases">
        <title>Genome Sequence Resource for Two Populations of Ditylenchus destructor, the Migratory Endoparasitic Phytonematode.</title>
        <authorList>
            <person name="Zhang H."/>
            <person name="Lin R."/>
            <person name="Xie B."/>
        </authorList>
    </citation>
    <scope>NUCLEOTIDE SEQUENCE</scope>
    <source>
        <strain evidence="3">BazhouSP</strain>
    </source>
</reference>
<sequence>MLTCVVFGSIVAISLISGSLALTEAERQVVLSAHNGYRSILAKGQAQNPNGTFLPPGSSIYALTINPQIEAMAQNWANGCVFKHTTSEQRNGTGENLYMMSALINNTYALQNAADLWWNELAEHGFYSEDQVFTQADFDATIGHWSQMAWETTREIGCGVTQCETTTIVVCNYYPPGNYFNQRVYISGPPCTQTSGCTNTPASTCDTSSNLCLVGGA</sequence>
<dbReference type="InterPro" id="IPR001283">
    <property type="entry name" value="CRISP-related"/>
</dbReference>
<dbReference type="GO" id="GO:0005576">
    <property type="term" value="C:extracellular region"/>
    <property type="evidence" value="ECO:0007669"/>
    <property type="project" value="InterPro"/>
</dbReference>
<evidence type="ECO:0000313" key="3">
    <source>
        <dbReference type="EMBL" id="KAI1705082.1"/>
    </source>
</evidence>
<dbReference type="Pfam" id="PF00188">
    <property type="entry name" value="CAP"/>
    <property type="match status" value="1"/>
</dbReference>
<dbReference type="SMART" id="SM00198">
    <property type="entry name" value="SCP"/>
    <property type="match status" value="1"/>
</dbReference>
<dbReference type="Gene3D" id="3.40.33.10">
    <property type="entry name" value="CAP"/>
    <property type="match status" value="1"/>
</dbReference>
<comment type="caution">
    <text evidence="3">The sequence shown here is derived from an EMBL/GenBank/DDBJ whole genome shotgun (WGS) entry which is preliminary data.</text>
</comment>
<dbReference type="InterPro" id="IPR035940">
    <property type="entry name" value="CAP_sf"/>
</dbReference>
<feature type="chain" id="PRO_5041903189" evidence="1">
    <location>
        <begin position="22"/>
        <end position="217"/>
    </location>
</feature>
<dbReference type="InterPro" id="IPR014044">
    <property type="entry name" value="CAP_dom"/>
</dbReference>
<evidence type="ECO:0000256" key="1">
    <source>
        <dbReference type="SAM" id="SignalP"/>
    </source>
</evidence>
<dbReference type="SUPFAM" id="SSF55797">
    <property type="entry name" value="PR-1-like"/>
    <property type="match status" value="1"/>
</dbReference>
<feature type="domain" description="SCP" evidence="2">
    <location>
        <begin position="25"/>
        <end position="181"/>
    </location>
</feature>
<dbReference type="PROSITE" id="PS01010">
    <property type="entry name" value="CRISP_2"/>
    <property type="match status" value="1"/>
</dbReference>
<dbReference type="PANTHER" id="PTHR10334">
    <property type="entry name" value="CYSTEINE-RICH SECRETORY PROTEIN-RELATED"/>
    <property type="match status" value="1"/>
</dbReference>
<evidence type="ECO:0000259" key="2">
    <source>
        <dbReference type="SMART" id="SM00198"/>
    </source>
</evidence>
<dbReference type="AlphaFoldDB" id="A0AAD4QW55"/>
<keyword evidence="4" id="KW-1185">Reference proteome</keyword>
<dbReference type="InterPro" id="IPR018244">
    <property type="entry name" value="Allrgn_V5/Tpx1_CS"/>
</dbReference>
<proteinExistence type="predicted"/>
<dbReference type="Proteomes" id="UP001201812">
    <property type="component" value="Unassembled WGS sequence"/>
</dbReference>
<organism evidence="3 4">
    <name type="scientific">Ditylenchus destructor</name>
    <dbReference type="NCBI Taxonomy" id="166010"/>
    <lineage>
        <taxon>Eukaryota</taxon>
        <taxon>Metazoa</taxon>
        <taxon>Ecdysozoa</taxon>
        <taxon>Nematoda</taxon>
        <taxon>Chromadorea</taxon>
        <taxon>Rhabditida</taxon>
        <taxon>Tylenchina</taxon>
        <taxon>Tylenchomorpha</taxon>
        <taxon>Sphaerularioidea</taxon>
        <taxon>Anguinidae</taxon>
        <taxon>Anguininae</taxon>
        <taxon>Ditylenchus</taxon>
    </lineage>
</organism>
<protein>
    <submittedName>
        <fullName evidence="3">Cysteine-rich secretory protein family domain-containing protein</fullName>
    </submittedName>
</protein>
<dbReference type="InterPro" id="IPR002413">
    <property type="entry name" value="V5_allergen-like"/>
</dbReference>
<feature type="signal peptide" evidence="1">
    <location>
        <begin position="1"/>
        <end position="21"/>
    </location>
</feature>
<dbReference type="CDD" id="cd05380">
    <property type="entry name" value="CAP_euk"/>
    <property type="match status" value="1"/>
</dbReference>
<dbReference type="PROSITE" id="PS01009">
    <property type="entry name" value="CRISP_1"/>
    <property type="match status" value="1"/>
</dbReference>
<dbReference type="PRINTS" id="PR00837">
    <property type="entry name" value="V5TPXLIKE"/>
</dbReference>
<name>A0AAD4QW55_9BILA</name>